<organism evidence="2 3">
    <name type="scientific">Candidatus Scybalocola faecigallinarum</name>
    <dbReference type="NCBI Taxonomy" id="2840941"/>
    <lineage>
        <taxon>Bacteria</taxon>
        <taxon>Bacillati</taxon>
        <taxon>Bacillota</taxon>
        <taxon>Clostridia</taxon>
        <taxon>Lachnospirales</taxon>
        <taxon>Lachnospiraceae</taxon>
        <taxon>Lachnospiraceae incertae sedis</taxon>
        <taxon>Candidatus Scybalocola (ex Gilroy et al. 2021)</taxon>
    </lineage>
</organism>
<proteinExistence type="predicted"/>
<dbReference type="Gene3D" id="1.10.10.10">
    <property type="entry name" value="Winged helix-like DNA-binding domain superfamily/Winged helix DNA-binding domain"/>
    <property type="match status" value="1"/>
</dbReference>
<comment type="caution">
    <text evidence="2">The sequence shown here is derived from an EMBL/GenBank/DDBJ whole genome shotgun (WGS) entry which is preliminary data.</text>
</comment>
<dbReference type="GO" id="GO:0003743">
    <property type="term" value="F:translation initiation factor activity"/>
    <property type="evidence" value="ECO:0007669"/>
    <property type="project" value="UniProtKB-KW"/>
</dbReference>
<dbReference type="SUPFAM" id="SSF46894">
    <property type="entry name" value="C-terminal effector domain of the bipartite response regulators"/>
    <property type="match status" value="1"/>
</dbReference>
<dbReference type="InterPro" id="IPR014879">
    <property type="entry name" value="Spo0A_C"/>
</dbReference>
<evidence type="ECO:0000259" key="1">
    <source>
        <dbReference type="Pfam" id="PF08769"/>
    </source>
</evidence>
<dbReference type="GO" id="GO:0005509">
    <property type="term" value="F:calcium ion binding"/>
    <property type="evidence" value="ECO:0007669"/>
    <property type="project" value="InterPro"/>
</dbReference>
<gene>
    <name evidence="2" type="ORF">IAB46_13550</name>
</gene>
<dbReference type="InterPro" id="IPR016032">
    <property type="entry name" value="Sig_transdc_resp-reg_C-effctor"/>
</dbReference>
<dbReference type="Proteomes" id="UP000823927">
    <property type="component" value="Unassembled WGS sequence"/>
</dbReference>
<dbReference type="GO" id="GO:0005737">
    <property type="term" value="C:cytoplasm"/>
    <property type="evidence" value="ECO:0007669"/>
    <property type="project" value="InterPro"/>
</dbReference>
<evidence type="ECO:0000313" key="2">
    <source>
        <dbReference type="EMBL" id="HIS48548.1"/>
    </source>
</evidence>
<keyword evidence="2" id="KW-0648">Protein biosynthesis</keyword>
<dbReference type="InterPro" id="IPR036388">
    <property type="entry name" value="WH-like_DNA-bd_sf"/>
</dbReference>
<protein>
    <submittedName>
        <fullName evidence="2">Sporulation initiation factor Spo0A C-terminal domain-containing protein</fullName>
    </submittedName>
</protein>
<dbReference type="GO" id="GO:0042173">
    <property type="term" value="P:regulation of sporulation resulting in formation of a cellular spore"/>
    <property type="evidence" value="ECO:0007669"/>
    <property type="project" value="InterPro"/>
</dbReference>
<reference evidence="2" key="2">
    <citation type="journal article" date="2021" name="PeerJ">
        <title>Extensive microbial diversity within the chicken gut microbiome revealed by metagenomics and culture.</title>
        <authorList>
            <person name="Gilroy R."/>
            <person name="Ravi A."/>
            <person name="Getino M."/>
            <person name="Pursley I."/>
            <person name="Horton D.L."/>
            <person name="Alikhan N.F."/>
            <person name="Baker D."/>
            <person name="Gharbi K."/>
            <person name="Hall N."/>
            <person name="Watson M."/>
            <person name="Adriaenssens E.M."/>
            <person name="Foster-Nyarko E."/>
            <person name="Jarju S."/>
            <person name="Secka A."/>
            <person name="Antonio M."/>
            <person name="Oren A."/>
            <person name="Chaudhuri R.R."/>
            <person name="La Ragione R."/>
            <person name="Hildebrand F."/>
            <person name="Pallen M.J."/>
        </authorList>
    </citation>
    <scope>NUCLEOTIDE SEQUENCE</scope>
    <source>
        <strain evidence="2">CHK178-757</strain>
    </source>
</reference>
<dbReference type="Pfam" id="PF08769">
    <property type="entry name" value="Spo0A_C"/>
    <property type="match status" value="1"/>
</dbReference>
<dbReference type="EMBL" id="DVIT01000058">
    <property type="protein sequence ID" value="HIS48548.1"/>
    <property type="molecule type" value="Genomic_DNA"/>
</dbReference>
<evidence type="ECO:0000313" key="3">
    <source>
        <dbReference type="Proteomes" id="UP000823927"/>
    </source>
</evidence>
<accession>A0A9D1F6G1</accession>
<sequence length="162" mass="18513">MEKINFIVIDDSDKLRDFIKQLVAEEQSEYTVEEQKPHPAVSEDMKRRVTKIIQDLGVPANIKGYAYLRDAILISIANPDAINSITKVLYPEVAKQNQTTPTRVERAIRHAIEVAWSRGNNEMAEKIFGYTVNLTRGKPTNSEFIALIADMMRIDPQERQII</sequence>
<feature type="domain" description="Sporulation initiation factor Spo0A C-terminal" evidence="1">
    <location>
        <begin position="49"/>
        <end position="151"/>
    </location>
</feature>
<name>A0A9D1F6G1_9FIRM</name>
<dbReference type="GO" id="GO:0003677">
    <property type="term" value="F:DNA binding"/>
    <property type="evidence" value="ECO:0007669"/>
    <property type="project" value="InterPro"/>
</dbReference>
<dbReference type="AlphaFoldDB" id="A0A9D1F6G1"/>
<dbReference type="GO" id="GO:0003700">
    <property type="term" value="F:DNA-binding transcription factor activity"/>
    <property type="evidence" value="ECO:0007669"/>
    <property type="project" value="InterPro"/>
</dbReference>
<keyword evidence="2" id="KW-0396">Initiation factor</keyword>
<reference evidence="2" key="1">
    <citation type="submission" date="2020-10" db="EMBL/GenBank/DDBJ databases">
        <authorList>
            <person name="Gilroy R."/>
        </authorList>
    </citation>
    <scope>NUCLEOTIDE SEQUENCE</scope>
    <source>
        <strain evidence="2">CHK178-757</strain>
    </source>
</reference>